<dbReference type="EMBL" id="BMQQ01000022">
    <property type="protein sequence ID" value="GGT50085.1"/>
    <property type="molecule type" value="Genomic_DNA"/>
</dbReference>
<proteinExistence type="predicted"/>
<evidence type="ECO:0000313" key="3">
    <source>
        <dbReference type="Proteomes" id="UP000619486"/>
    </source>
</evidence>
<gene>
    <name evidence="2" type="ORF">GCM10014713_50260</name>
</gene>
<dbReference type="InterPro" id="IPR015943">
    <property type="entry name" value="WD40/YVTN_repeat-like_dom_sf"/>
</dbReference>
<name>A0A918LTD0_9ACTN</name>
<comment type="caution">
    <text evidence="2">The sequence shown here is derived from an EMBL/GenBank/DDBJ whole genome shotgun (WGS) entry which is preliminary data.</text>
</comment>
<keyword evidence="3" id="KW-1185">Reference proteome</keyword>
<evidence type="ECO:0008006" key="4">
    <source>
        <dbReference type="Google" id="ProtNLM"/>
    </source>
</evidence>
<accession>A0A918LTD0</accession>
<keyword evidence="1" id="KW-1133">Transmembrane helix</keyword>
<dbReference type="Gene3D" id="2.130.10.10">
    <property type="entry name" value="YVTN repeat-like/Quinoprotein amine dehydrogenase"/>
    <property type="match status" value="1"/>
</dbReference>
<evidence type="ECO:0000256" key="1">
    <source>
        <dbReference type="SAM" id="Phobius"/>
    </source>
</evidence>
<keyword evidence="1" id="KW-0472">Membrane</keyword>
<organism evidence="2 3">
    <name type="scientific">Streptomyces purpureus</name>
    <dbReference type="NCBI Taxonomy" id="1951"/>
    <lineage>
        <taxon>Bacteria</taxon>
        <taxon>Bacillati</taxon>
        <taxon>Actinomycetota</taxon>
        <taxon>Actinomycetes</taxon>
        <taxon>Kitasatosporales</taxon>
        <taxon>Streptomycetaceae</taxon>
        <taxon>Streptomyces</taxon>
    </lineage>
</organism>
<keyword evidence="1" id="KW-0812">Transmembrane</keyword>
<dbReference type="AlphaFoldDB" id="A0A918LTD0"/>
<dbReference type="Proteomes" id="UP000619486">
    <property type="component" value="Unassembled WGS sequence"/>
</dbReference>
<sequence>MYLGGICMSNAEAAAQGWRRLLAILVGVAVVLGLVVGIPFVFLVNSGYLPGFSMTTAWEAPNEGESAGQGDRVWLADDTVVRSRFDSVAGFDVRSGAKRWEYVVPRRAEICAVSDGSGDPVALIAYGEAGRETGTGAGTGEGRPGKGCATVVAIDLTKGRELWRTVRTPTTGKAGPGAGIVVAGGGLGVLHTAAASAPST</sequence>
<evidence type="ECO:0000313" key="2">
    <source>
        <dbReference type="EMBL" id="GGT50085.1"/>
    </source>
</evidence>
<protein>
    <recommendedName>
        <fullName evidence="4">PQQ-binding-like beta-propeller repeat protein</fullName>
    </recommendedName>
</protein>
<reference evidence="2" key="1">
    <citation type="journal article" date="2014" name="Int. J. Syst. Evol. Microbiol.">
        <title>Complete genome sequence of Corynebacterium casei LMG S-19264T (=DSM 44701T), isolated from a smear-ripened cheese.</title>
        <authorList>
            <consortium name="US DOE Joint Genome Institute (JGI-PGF)"/>
            <person name="Walter F."/>
            <person name="Albersmeier A."/>
            <person name="Kalinowski J."/>
            <person name="Ruckert C."/>
        </authorList>
    </citation>
    <scope>NUCLEOTIDE SEQUENCE</scope>
    <source>
        <strain evidence="2">JCM 3172</strain>
    </source>
</reference>
<feature type="transmembrane region" description="Helical" evidence="1">
    <location>
        <begin position="21"/>
        <end position="44"/>
    </location>
</feature>
<reference evidence="2" key="2">
    <citation type="submission" date="2020-09" db="EMBL/GenBank/DDBJ databases">
        <authorList>
            <person name="Sun Q."/>
            <person name="Ohkuma M."/>
        </authorList>
    </citation>
    <scope>NUCLEOTIDE SEQUENCE</scope>
    <source>
        <strain evidence="2">JCM 3172</strain>
    </source>
</reference>